<reference evidence="2" key="1">
    <citation type="submission" date="2022-07" db="EMBL/GenBank/DDBJ databases">
        <title>Phylogenomic reconstructions and comparative analyses of Kickxellomycotina fungi.</title>
        <authorList>
            <person name="Reynolds N.K."/>
            <person name="Stajich J.E."/>
            <person name="Barry K."/>
            <person name="Grigoriev I.V."/>
            <person name="Crous P."/>
            <person name="Smith M.E."/>
        </authorList>
    </citation>
    <scope>NUCLEOTIDE SEQUENCE</scope>
    <source>
        <strain evidence="2">NRRL 1566</strain>
    </source>
</reference>
<proteinExistence type="predicted"/>
<accession>A0A9W8I981</accession>
<comment type="caution">
    <text evidence="2">The sequence shown here is derived from an EMBL/GenBank/DDBJ whole genome shotgun (WGS) entry which is preliminary data.</text>
</comment>
<evidence type="ECO:0000313" key="2">
    <source>
        <dbReference type="EMBL" id="KAJ2842368.1"/>
    </source>
</evidence>
<sequence>MPKLSHFFFNSEEFVDSERNIATTFINYSVGRQLEPRPFSPHITPEIDILLESTRQTVEVSSQKLLMRRGQGNDYVEVLSAEYVNRLIASRLAENLLYNSVEDELPNLADDILPDPFPYDQPWDFVRNRSMLFFSNIKFDGHFMMPSAYSLFVIDRKKDIELIDIDSEGYHGSSSEDDNNDTSPARTV</sequence>
<protein>
    <submittedName>
        <fullName evidence="2">Uncharacterized protein</fullName>
    </submittedName>
</protein>
<dbReference type="Proteomes" id="UP001139887">
    <property type="component" value="Unassembled WGS sequence"/>
</dbReference>
<dbReference type="EMBL" id="JANBUW010001803">
    <property type="protein sequence ID" value="KAJ2842368.1"/>
    <property type="molecule type" value="Genomic_DNA"/>
</dbReference>
<dbReference type="OrthoDB" id="5589434at2759"/>
<organism evidence="2 3">
    <name type="scientific">Coemansia brasiliensis</name>
    <dbReference type="NCBI Taxonomy" id="2650707"/>
    <lineage>
        <taxon>Eukaryota</taxon>
        <taxon>Fungi</taxon>
        <taxon>Fungi incertae sedis</taxon>
        <taxon>Zoopagomycota</taxon>
        <taxon>Kickxellomycotina</taxon>
        <taxon>Kickxellomycetes</taxon>
        <taxon>Kickxellales</taxon>
        <taxon>Kickxellaceae</taxon>
        <taxon>Coemansia</taxon>
    </lineage>
</organism>
<dbReference type="AlphaFoldDB" id="A0A9W8I981"/>
<gene>
    <name evidence="2" type="ORF">IWW36_005933</name>
</gene>
<keyword evidence="3" id="KW-1185">Reference proteome</keyword>
<feature type="region of interest" description="Disordered" evidence="1">
    <location>
        <begin position="169"/>
        <end position="188"/>
    </location>
</feature>
<evidence type="ECO:0000313" key="3">
    <source>
        <dbReference type="Proteomes" id="UP001139887"/>
    </source>
</evidence>
<evidence type="ECO:0000256" key="1">
    <source>
        <dbReference type="SAM" id="MobiDB-lite"/>
    </source>
</evidence>
<name>A0A9W8I981_9FUNG</name>